<protein>
    <submittedName>
        <fullName evidence="2">Uncharacterized protein</fullName>
    </submittedName>
</protein>
<name>A0A6C0L960_9ZZZZ</name>
<dbReference type="EMBL" id="MN740446">
    <property type="protein sequence ID" value="QHU26947.1"/>
    <property type="molecule type" value="Genomic_DNA"/>
</dbReference>
<feature type="region of interest" description="Disordered" evidence="1">
    <location>
        <begin position="122"/>
        <end position="158"/>
    </location>
</feature>
<reference evidence="2" key="1">
    <citation type="journal article" date="2020" name="Nature">
        <title>Giant virus diversity and host interactions through global metagenomics.</title>
        <authorList>
            <person name="Schulz F."/>
            <person name="Roux S."/>
            <person name="Paez-Espino D."/>
            <person name="Jungbluth S."/>
            <person name="Walsh D.A."/>
            <person name="Denef V.J."/>
            <person name="McMahon K.D."/>
            <person name="Konstantinidis K.T."/>
            <person name="Eloe-Fadrosh E.A."/>
            <person name="Kyrpides N.C."/>
            <person name="Woyke T."/>
        </authorList>
    </citation>
    <scope>NUCLEOTIDE SEQUENCE</scope>
    <source>
        <strain evidence="2">GVMAG-M-3300027759-42</strain>
    </source>
</reference>
<feature type="compositionally biased region" description="Basic residues" evidence="1">
    <location>
        <begin position="135"/>
        <end position="158"/>
    </location>
</feature>
<sequence length="158" mass="17968">MPCNKINVPDCDNISTDKINKINVLIKNVLDAPEKKPEVTPEVTPEENVNDDKEGPVQNEKPTETSGPLFKNKESLALAQSAWDRKSRSRKFIDAIQFKHHKGELGRVNVNLFKPQDKTKRLPGLLGLASDSHGGKRTRIRRKRSKKTRKGRSRKHKK</sequence>
<evidence type="ECO:0000256" key="1">
    <source>
        <dbReference type="SAM" id="MobiDB-lite"/>
    </source>
</evidence>
<organism evidence="2">
    <name type="scientific">viral metagenome</name>
    <dbReference type="NCBI Taxonomy" id="1070528"/>
    <lineage>
        <taxon>unclassified sequences</taxon>
        <taxon>metagenomes</taxon>
        <taxon>organismal metagenomes</taxon>
    </lineage>
</organism>
<proteinExistence type="predicted"/>
<dbReference type="AlphaFoldDB" id="A0A6C0L960"/>
<evidence type="ECO:0000313" key="2">
    <source>
        <dbReference type="EMBL" id="QHU26947.1"/>
    </source>
</evidence>
<accession>A0A6C0L960</accession>
<feature type="region of interest" description="Disordered" evidence="1">
    <location>
        <begin position="31"/>
        <end position="69"/>
    </location>
</feature>